<gene>
    <name evidence="1" type="ORF">BV898_18418</name>
</gene>
<sequence length="99" mass="11359">MGYLEVSVFVAGTKLQIGLRASRKTKSFRVRVQEILQLLAHILADHWEHYKPCHKDEEEKMVPEYLLKPENSPESFQGQQHAANLLDQRKAETAFAIGL</sequence>
<protein>
    <submittedName>
        <fullName evidence="1">Uncharacterized protein</fullName>
    </submittedName>
</protein>
<keyword evidence="2" id="KW-1185">Reference proteome</keyword>
<comment type="caution">
    <text evidence="1">The sequence shown here is derived from an EMBL/GenBank/DDBJ whole genome shotgun (WGS) entry which is preliminary data.</text>
</comment>
<name>A0A9X6NHK0_HYPEX</name>
<evidence type="ECO:0000313" key="2">
    <source>
        <dbReference type="Proteomes" id="UP000192578"/>
    </source>
</evidence>
<reference evidence="2" key="1">
    <citation type="submission" date="2017-01" db="EMBL/GenBank/DDBJ databases">
        <title>Comparative genomics of anhydrobiosis in the tardigrade Hypsibius dujardini.</title>
        <authorList>
            <person name="Yoshida Y."/>
            <person name="Koutsovoulos G."/>
            <person name="Laetsch D."/>
            <person name="Stevens L."/>
            <person name="Kumar S."/>
            <person name="Horikawa D."/>
            <person name="Ishino K."/>
            <person name="Komine S."/>
            <person name="Tomita M."/>
            <person name="Blaxter M."/>
            <person name="Arakawa K."/>
        </authorList>
    </citation>
    <scope>NUCLEOTIDE SEQUENCE [LARGE SCALE GENOMIC DNA]</scope>
    <source>
        <strain evidence="2">Z151</strain>
    </source>
</reference>
<accession>A0A9X6NHK0</accession>
<organism evidence="1 2">
    <name type="scientific">Hypsibius exemplaris</name>
    <name type="common">Freshwater tardigrade</name>
    <dbReference type="NCBI Taxonomy" id="2072580"/>
    <lineage>
        <taxon>Eukaryota</taxon>
        <taxon>Metazoa</taxon>
        <taxon>Ecdysozoa</taxon>
        <taxon>Tardigrada</taxon>
        <taxon>Eutardigrada</taxon>
        <taxon>Parachela</taxon>
        <taxon>Hypsibioidea</taxon>
        <taxon>Hypsibiidae</taxon>
        <taxon>Hypsibius</taxon>
    </lineage>
</organism>
<dbReference type="AlphaFoldDB" id="A0A9X6NHK0"/>
<evidence type="ECO:0000313" key="1">
    <source>
        <dbReference type="EMBL" id="OWA53995.1"/>
    </source>
</evidence>
<dbReference type="Proteomes" id="UP000192578">
    <property type="component" value="Unassembled WGS sequence"/>
</dbReference>
<proteinExistence type="predicted"/>
<dbReference type="EMBL" id="MTYJ01000363">
    <property type="protein sequence ID" value="OWA53995.1"/>
    <property type="molecule type" value="Genomic_DNA"/>
</dbReference>